<name>A0A2Z7C9M4_9LAMI</name>
<evidence type="ECO:0000313" key="1">
    <source>
        <dbReference type="EMBL" id="KZV43249.1"/>
    </source>
</evidence>
<accession>A0A2Z7C9M4</accession>
<keyword evidence="2" id="KW-1185">Reference proteome</keyword>
<protein>
    <submittedName>
        <fullName evidence="1">Uncharacterized protein</fullName>
    </submittedName>
</protein>
<dbReference type="AlphaFoldDB" id="A0A2Z7C9M4"/>
<organism evidence="1 2">
    <name type="scientific">Dorcoceras hygrometricum</name>
    <dbReference type="NCBI Taxonomy" id="472368"/>
    <lineage>
        <taxon>Eukaryota</taxon>
        <taxon>Viridiplantae</taxon>
        <taxon>Streptophyta</taxon>
        <taxon>Embryophyta</taxon>
        <taxon>Tracheophyta</taxon>
        <taxon>Spermatophyta</taxon>
        <taxon>Magnoliopsida</taxon>
        <taxon>eudicotyledons</taxon>
        <taxon>Gunneridae</taxon>
        <taxon>Pentapetalae</taxon>
        <taxon>asterids</taxon>
        <taxon>lamiids</taxon>
        <taxon>Lamiales</taxon>
        <taxon>Gesneriaceae</taxon>
        <taxon>Didymocarpoideae</taxon>
        <taxon>Trichosporeae</taxon>
        <taxon>Loxocarpinae</taxon>
        <taxon>Dorcoceras</taxon>
    </lineage>
</organism>
<evidence type="ECO:0000313" key="2">
    <source>
        <dbReference type="Proteomes" id="UP000250235"/>
    </source>
</evidence>
<gene>
    <name evidence="1" type="ORF">F511_09835</name>
</gene>
<dbReference type="EMBL" id="KQ998151">
    <property type="protein sequence ID" value="KZV43249.1"/>
    <property type="molecule type" value="Genomic_DNA"/>
</dbReference>
<sequence>MSLFDLQDVCIAIGSLATLDLPLVVDIGIYGLKAPYCTLTTINWFLQELSKIPRGSWRDVVRRFTMIRWAILETESIGPMIVDRNYDEATAVRLKRMFIRTWARPRSIGLVKAHHWSTYARPRASHKEKLSTLASITHGRPTPPLAQAAIGPPKRRRRPPPLAVFYVIGLVSITKTRRNLSLPTVKCRFYRETGRSRAPRRQQGNNQRTPYEWFVDLFYCIERFPALILNFRCATGGRDPDPPPLFPTVVSEPRLGSFNTIVAVIVSILEFQIEKKIFGAAAGRRHGLRQPPDATRAHARAMACAWPRDHQLLDARWPCKLKHAGRQWPAATRKKWRDVGRNMARRRAAGCRTLCAAIGRRRAAAVRRRSPADCCDG</sequence>
<dbReference type="Proteomes" id="UP000250235">
    <property type="component" value="Unassembled WGS sequence"/>
</dbReference>
<proteinExistence type="predicted"/>
<reference evidence="1 2" key="1">
    <citation type="journal article" date="2015" name="Proc. Natl. Acad. Sci. U.S.A.">
        <title>The resurrection genome of Boea hygrometrica: A blueprint for survival of dehydration.</title>
        <authorList>
            <person name="Xiao L."/>
            <person name="Yang G."/>
            <person name="Zhang L."/>
            <person name="Yang X."/>
            <person name="Zhao S."/>
            <person name="Ji Z."/>
            <person name="Zhou Q."/>
            <person name="Hu M."/>
            <person name="Wang Y."/>
            <person name="Chen M."/>
            <person name="Xu Y."/>
            <person name="Jin H."/>
            <person name="Xiao X."/>
            <person name="Hu G."/>
            <person name="Bao F."/>
            <person name="Hu Y."/>
            <person name="Wan P."/>
            <person name="Li L."/>
            <person name="Deng X."/>
            <person name="Kuang T."/>
            <person name="Xiang C."/>
            <person name="Zhu J.K."/>
            <person name="Oliver M.J."/>
            <person name="He Y."/>
        </authorList>
    </citation>
    <scope>NUCLEOTIDE SEQUENCE [LARGE SCALE GENOMIC DNA]</scope>
    <source>
        <strain evidence="2">cv. XS01</strain>
    </source>
</reference>